<dbReference type="Gene3D" id="3.30.40.10">
    <property type="entry name" value="Zinc/RING finger domain, C3HC4 (zinc finger)"/>
    <property type="match status" value="1"/>
</dbReference>
<evidence type="ECO:0000313" key="5">
    <source>
        <dbReference type="Proteomes" id="UP000272025"/>
    </source>
</evidence>
<protein>
    <recommendedName>
        <fullName evidence="3">RING-type domain-containing protein</fullName>
    </recommendedName>
</protein>
<evidence type="ECO:0000256" key="1">
    <source>
        <dbReference type="PROSITE-ProRule" id="PRU00175"/>
    </source>
</evidence>
<dbReference type="Proteomes" id="UP000272025">
    <property type="component" value="Unassembled WGS sequence"/>
</dbReference>
<name>A0A3N2Q1A1_SODAK</name>
<keyword evidence="5" id="KW-1185">Reference proteome</keyword>
<dbReference type="EMBL" id="ML119052">
    <property type="protein sequence ID" value="ROT40539.1"/>
    <property type="molecule type" value="Genomic_DNA"/>
</dbReference>
<organism evidence="4 5">
    <name type="scientific">Sodiomyces alkalinus (strain CBS 110278 / VKM F-3762 / F11)</name>
    <name type="common">Alkaliphilic filamentous fungus</name>
    <dbReference type="NCBI Taxonomy" id="1314773"/>
    <lineage>
        <taxon>Eukaryota</taxon>
        <taxon>Fungi</taxon>
        <taxon>Dikarya</taxon>
        <taxon>Ascomycota</taxon>
        <taxon>Pezizomycotina</taxon>
        <taxon>Sordariomycetes</taxon>
        <taxon>Hypocreomycetidae</taxon>
        <taxon>Glomerellales</taxon>
        <taxon>Plectosphaerellaceae</taxon>
        <taxon>Sodiomyces</taxon>
    </lineage>
</organism>
<reference evidence="4 5" key="1">
    <citation type="journal article" date="2018" name="Mol. Ecol.">
        <title>The obligate alkalophilic soda-lake fungus Sodiomyces alkalinus has shifted to a protein diet.</title>
        <authorList>
            <person name="Grum-Grzhimaylo A.A."/>
            <person name="Falkoski D.L."/>
            <person name="van den Heuvel J."/>
            <person name="Valero-Jimenez C.A."/>
            <person name="Min B."/>
            <person name="Choi I.G."/>
            <person name="Lipzen A."/>
            <person name="Daum C.G."/>
            <person name="Aanen D.K."/>
            <person name="Tsang A."/>
            <person name="Henrissat B."/>
            <person name="Bilanenko E.N."/>
            <person name="de Vries R.P."/>
            <person name="van Kan J.A.L."/>
            <person name="Grigoriev I.V."/>
            <person name="Debets A.J.M."/>
        </authorList>
    </citation>
    <scope>NUCLEOTIDE SEQUENCE [LARGE SCALE GENOMIC DNA]</scope>
    <source>
        <strain evidence="4 5">F11</strain>
    </source>
</reference>
<feature type="domain" description="RING-type" evidence="3">
    <location>
        <begin position="82"/>
        <end position="138"/>
    </location>
</feature>
<dbReference type="SUPFAM" id="SSF57850">
    <property type="entry name" value="RING/U-box"/>
    <property type="match status" value="1"/>
</dbReference>
<dbReference type="Pfam" id="PF13639">
    <property type="entry name" value="zf-RING_2"/>
    <property type="match status" value="1"/>
</dbReference>
<gene>
    <name evidence="4" type="ORF">SODALDRAFT_330264</name>
</gene>
<dbReference type="GeneID" id="39579637"/>
<dbReference type="RefSeq" id="XP_028468345.1">
    <property type="nucleotide sequence ID" value="XM_028611159.1"/>
</dbReference>
<dbReference type="InterPro" id="IPR001841">
    <property type="entry name" value="Znf_RING"/>
</dbReference>
<dbReference type="STRING" id="1314773.A0A3N2Q1A1"/>
<dbReference type="GO" id="GO:0008270">
    <property type="term" value="F:zinc ion binding"/>
    <property type="evidence" value="ECO:0007669"/>
    <property type="project" value="UniProtKB-KW"/>
</dbReference>
<sequence>MLPSVESLRLYLKSTTERERQQKYHNNEGQEGDEKEKTSRLKGWLSLIRHWLKPKDSEMAKSSFVPCPKVTFLIDKPDKIHCQICKCTRLLFQSEEAAQEADGSWGDSVPAMMPCGHVAGAACLDAWFADHDTCPFCRRRLVYRKCGHKVTTRHVTHEGLFLIPMTIPEGGAIPDLCIKCQQKGLIQTVNVRYQACCRRFVNARKRFQDSPGEVELRALVDRKSELERLVFEEYHVQVINAWLRHW</sequence>
<dbReference type="InterPro" id="IPR013083">
    <property type="entry name" value="Znf_RING/FYVE/PHD"/>
</dbReference>
<feature type="region of interest" description="Disordered" evidence="2">
    <location>
        <begin position="16"/>
        <end position="37"/>
    </location>
</feature>
<dbReference type="OrthoDB" id="8062037at2759"/>
<keyword evidence="1" id="KW-0863">Zinc-finger</keyword>
<proteinExistence type="predicted"/>
<dbReference type="PROSITE" id="PS50089">
    <property type="entry name" value="ZF_RING_2"/>
    <property type="match status" value="1"/>
</dbReference>
<dbReference type="AlphaFoldDB" id="A0A3N2Q1A1"/>
<accession>A0A3N2Q1A1</accession>
<evidence type="ECO:0000313" key="4">
    <source>
        <dbReference type="EMBL" id="ROT40539.1"/>
    </source>
</evidence>
<keyword evidence="1" id="KW-0479">Metal-binding</keyword>
<evidence type="ECO:0000256" key="2">
    <source>
        <dbReference type="SAM" id="MobiDB-lite"/>
    </source>
</evidence>
<evidence type="ECO:0000259" key="3">
    <source>
        <dbReference type="PROSITE" id="PS50089"/>
    </source>
</evidence>
<keyword evidence="1" id="KW-0862">Zinc</keyword>